<evidence type="ECO:0000313" key="11">
    <source>
        <dbReference type="EMBL" id="KAK2855114.1"/>
    </source>
</evidence>
<reference evidence="11" key="1">
    <citation type="submission" date="2023-08" db="EMBL/GenBank/DDBJ databases">
        <title>Pelteobagrus vachellii genome.</title>
        <authorList>
            <person name="Liu H."/>
        </authorList>
    </citation>
    <scope>NUCLEOTIDE SEQUENCE</scope>
    <source>
        <strain evidence="11">PRFRI_2022a</strain>
        <tissue evidence="11">Muscle</tissue>
    </source>
</reference>
<dbReference type="GO" id="GO:0016493">
    <property type="term" value="F:C-C chemokine receptor activity"/>
    <property type="evidence" value="ECO:0007669"/>
    <property type="project" value="TreeGrafter"/>
</dbReference>
<keyword evidence="6" id="KW-0675">Receptor</keyword>
<dbReference type="InterPro" id="IPR050119">
    <property type="entry name" value="CCR1-9-like"/>
</dbReference>
<dbReference type="Pfam" id="PF00001">
    <property type="entry name" value="7tm_1"/>
    <property type="match status" value="1"/>
</dbReference>
<dbReference type="PROSITE" id="PS50262">
    <property type="entry name" value="G_PROTEIN_RECEP_F1_2"/>
    <property type="match status" value="1"/>
</dbReference>
<sequence length="366" mass="41761">MDEGLDLHGLFEHNSTFDYSDYEYKDDCNIRRSVLAIFVPILYSVALILGLIGNVLVLVVLWQKRRNWSITDAFVLHLSVADVLLLLTMPLLAVDAVKGWSFGSGLCKLTGVLFKINFYCSIFLLVCISLNLYISVVHTTQLFSHTRLCMVQLICLAVWIFCLLLTIPDWMYLNSASDSEHEDKTKCVYKYSTKESCLASRLLFHVLGFLLPVIVLLYSFIRVLPHCRPEMGIQKQRAVQVTFVLVLVFFITWTPYNIVLLVDTFRPSSRKPTEPCENQTWTAVKSTAVLGLLHSCLNPMIYLGFSEKFRHWTLTTMKCGSCAVDSGDYFLWDSRDIHSATSVPQEENGELQPVKNNTQQQNDQML</sequence>
<evidence type="ECO:0000256" key="1">
    <source>
        <dbReference type="ARBA" id="ARBA00004370"/>
    </source>
</evidence>
<keyword evidence="12" id="KW-1185">Reference proteome</keyword>
<protein>
    <recommendedName>
        <fullName evidence="10">G-protein coupled receptors family 1 profile domain-containing protein</fullName>
    </recommendedName>
</protein>
<feature type="transmembrane region" description="Helical" evidence="9">
    <location>
        <begin position="148"/>
        <end position="167"/>
    </location>
</feature>
<comment type="subcellular location">
    <subcellularLocation>
        <location evidence="1">Membrane</location>
    </subcellularLocation>
</comment>
<dbReference type="Gene3D" id="1.20.1070.10">
    <property type="entry name" value="Rhodopsin 7-helix transmembrane proteins"/>
    <property type="match status" value="1"/>
</dbReference>
<feature type="transmembrane region" description="Helical" evidence="9">
    <location>
        <begin position="74"/>
        <end position="96"/>
    </location>
</feature>
<feature type="transmembrane region" description="Helical" evidence="9">
    <location>
        <begin position="241"/>
        <end position="262"/>
    </location>
</feature>
<dbReference type="GO" id="GO:0019722">
    <property type="term" value="P:calcium-mediated signaling"/>
    <property type="evidence" value="ECO:0007669"/>
    <property type="project" value="TreeGrafter"/>
</dbReference>
<keyword evidence="2 9" id="KW-0812">Transmembrane</keyword>
<dbReference type="InterPro" id="IPR017452">
    <property type="entry name" value="GPCR_Rhodpsn_7TM"/>
</dbReference>
<keyword evidence="7" id="KW-0807">Transducer</keyword>
<name>A0AA88NKH4_TACVA</name>
<dbReference type="GO" id="GO:0007204">
    <property type="term" value="P:positive regulation of cytosolic calcium ion concentration"/>
    <property type="evidence" value="ECO:0007669"/>
    <property type="project" value="TreeGrafter"/>
</dbReference>
<comment type="caution">
    <text evidence="11">The sequence shown here is derived from an EMBL/GenBank/DDBJ whole genome shotgun (WGS) entry which is preliminary data.</text>
</comment>
<feature type="transmembrane region" description="Helical" evidence="9">
    <location>
        <begin position="41"/>
        <end position="62"/>
    </location>
</feature>
<accession>A0AA88NKH4</accession>
<evidence type="ECO:0000256" key="4">
    <source>
        <dbReference type="ARBA" id="ARBA00023040"/>
    </source>
</evidence>
<feature type="region of interest" description="Disordered" evidence="8">
    <location>
        <begin position="342"/>
        <end position="366"/>
    </location>
</feature>
<evidence type="ECO:0000256" key="7">
    <source>
        <dbReference type="ARBA" id="ARBA00023224"/>
    </source>
</evidence>
<dbReference type="PANTHER" id="PTHR10489">
    <property type="entry name" value="CELL ADHESION MOLECULE"/>
    <property type="match status" value="1"/>
</dbReference>
<evidence type="ECO:0000256" key="8">
    <source>
        <dbReference type="SAM" id="MobiDB-lite"/>
    </source>
</evidence>
<feature type="compositionally biased region" description="Polar residues" evidence="8">
    <location>
        <begin position="354"/>
        <end position="366"/>
    </location>
</feature>
<evidence type="ECO:0000313" key="12">
    <source>
        <dbReference type="Proteomes" id="UP001187315"/>
    </source>
</evidence>
<gene>
    <name evidence="11" type="ORF">Q7C36_006983</name>
</gene>
<keyword evidence="3 9" id="KW-1133">Transmembrane helix</keyword>
<proteinExistence type="predicted"/>
<dbReference type="GO" id="GO:0009897">
    <property type="term" value="C:external side of plasma membrane"/>
    <property type="evidence" value="ECO:0007669"/>
    <property type="project" value="TreeGrafter"/>
</dbReference>
<feature type="domain" description="G-protein coupled receptors family 1 profile" evidence="10">
    <location>
        <begin position="53"/>
        <end position="302"/>
    </location>
</feature>
<dbReference type="GO" id="GO:0006955">
    <property type="term" value="P:immune response"/>
    <property type="evidence" value="ECO:0007669"/>
    <property type="project" value="TreeGrafter"/>
</dbReference>
<dbReference type="PRINTS" id="PR00237">
    <property type="entry name" value="GPCRRHODOPSN"/>
</dbReference>
<dbReference type="AlphaFoldDB" id="A0AA88NKH4"/>
<evidence type="ECO:0000256" key="9">
    <source>
        <dbReference type="SAM" id="Phobius"/>
    </source>
</evidence>
<dbReference type="Proteomes" id="UP001187315">
    <property type="component" value="Unassembled WGS sequence"/>
</dbReference>
<dbReference type="GO" id="GO:0019957">
    <property type="term" value="F:C-C chemokine binding"/>
    <property type="evidence" value="ECO:0007669"/>
    <property type="project" value="TreeGrafter"/>
</dbReference>
<evidence type="ECO:0000259" key="10">
    <source>
        <dbReference type="PROSITE" id="PS50262"/>
    </source>
</evidence>
<evidence type="ECO:0000256" key="3">
    <source>
        <dbReference type="ARBA" id="ARBA00022989"/>
    </source>
</evidence>
<dbReference type="InterPro" id="IPR000276">
    <property type="entry name" value="GPCR_Rhodpsn"/>
</dbReference>
<dbReference type="GO" id="GO:0060326">
    <property type="term" value="P:cell chemotaxis"/>
    <property type="evidence" value="ECO:0007669"/>
    <property type="project" value="TreeGrafter"/>
</dbReference>
<evidence type="ECO:0000256" key="5">
    <source>
        <dbReference type="ARBA" id="ARBA00023136"/>
    </source>
</evidence>
<organism evidence="11 12">
    <name type="scientific">Tachysurus vachellii</name>
    <name type="common">Darkbarbel catfish</name>
    <name type="synonym">Pelteobagrus vachellii</name>
    <dbReference type="NCBI Taxonomy" id="175792"/>
    <lineage>
        <taxon>Eukaryota</taxon>
        <taxon>Metazoa</taxon>
        <taxon>Chordata</taxon>
        <taxon>Craniata</taxon>
        <taxon>Vertebrata</taxon>
        <taxon>Euteleostomi</taxon>
        <taxon>Actinopterygii</taxon>
        <taxon>Neopterygii</taxon>
        <taxon>Teleostei</taxon>
        <taxon>Ostariophysi</taxon>
        <taxon>Siluriformes</taxon>
        <taxon>Bagridae</taxon>
        <taxon>Tachysurus</taxon>
    </lineage>
</organism>
<keyword evidence="5 9" id="KW-0472">Membrane</keyword>
<dbReference type="SUPFAM" id="SSF81321">
    <property type="entry name" value="Family A G protein-coupled receptor-like"/>
    <property type="match status" value="1"/>
</dbReference>
<evidence type="ECO:0000256" key="6">
    <source>
        <dbReference type="ARBA" id="ARBA00023170"/>
    </source>
</evidence>
<evidence type="ECO:0000256" key="2">
    <source>
        <dbReference type="ARBA" id="ARBA00022692"/>
    </source>
</evidence>
<keyword evidence="4" id="KW-0297">G-protein coupled receptor</keyword>
<feature type="transmembrane region" description="Helical" evidence="9">
    <location>
        <begin position="202"/>
        <end position="221"/>
    </location>
</feature>
<dbReference type="PANTHER" id="PTHR10489:SF671">
    <property type="entry name" value="C-X-C CHEMOKINE RECEPTOR TYPE 3"/>
    <property type="match status" value="1"/>
</dbReference>
<feature type="transmembrane region" description="Helical" evidence="9">
    <location>
        <begin position="116"/>
        <end position="136"/>
    </location>
</feature>
<dbReference type="EMBL" id="JAVHJS010000006">
    <property type="protein sequence ID" value="KAK2855114.1"/>
    <property type="molecule type" value="Genomic_DNA"/>
</dbReference>